<keyword evidence="2" id="KW-1185">Reference proteome</keyword>
<proteinExistence type="predicted"/>
<accession>A0AAV4B3M9</accession>
<gene>
    <name evidence="1" type="ORF">PoB_004024700</name>
</gene>
<protein>
    <submittedName>
        <fullName evidence="1">Uncharacterized protein</fullName>
    </submittedName>
</protein>
<dbReference type="EMBL" id="BLXT01004499">
    <property type="protein sequence ID" value="GFO13742.1"/>
    <property type="molecule type" value="Genomic_DNA"/>
</dbReference>
<name>A0AAV4B3M9_9GAST</name>
<reference evidence="1 2" key="1">
    <citation type="journal article" date="2021" name="Elife">
        <title>Chloroplast acquisition without the gene transfer in kleptoplastic sea slugs, Plakobranchus ocellatus.</title>
        <authorList>
            <person name="Maeda T."/>
            <person name="Takahashi S."/>
            <person name="Yoshida T."/>
            <person name="Shimamura S."/>
            <person name="Takaki Y."/>
            <person name="Nagai Y."/>
            <person name="Toyoda A."/>
            <person name="Suzuki Y."/>
            <person name="Arimoto A."/>
            <person name="Ishii H."/>
            <person name="Satoh N."/>
            <person name="Nishiyama T."/>
            <person name="Hasebe M."/>
            <person name="Maruyama T."/>
            <person name="Minagawa J."/>
            <person name="Obokata J."/>
            <person name="Shigenobu S."/>
        </authorList>
    </citation>
    <scope>NUCLEOTIDE SEQUENCE [LARGE SCALE GENOMIC DNA]</scope>
</reference>
<sequence length="108" mass="12375">MGHRRKWPRRQLANNSHYCRAVTTSIVIYPSPHTHSKQGAHTVWVGLTIISSIRGLRWIEVGDSRRRSRQDHSAKKGQFIGDNLPWSPLTTHGKGDGAHSFPWLLRLF</sequence>
<dbReference type="AlphaFoldDB" id="A0AAV4B3M9"/>
<dbReference type="Proteomes" id="UP000735302">
    <property type="component" value="Unassembled WGS sequence"/>
</dbReference>
<comment type="caution">
    <text evidence="1">The sequence shown here is derived from an EMBL/GenBank/DDBJ whole genome shotgun (WGS) entry which is preliminary data.</text>
</comment>
<organism evidence="1 2">
    <name type="scientific">Plakobranchus ocellatus</name>
    <dbReference type="NCBI Taxonomy" id="259542"/>
    <lineage>
        <taxon>Eukaryota</taxon>
        <taxon>Metazoa</taxon>
        <taxon>Spiralia</taxon>
        <taxon>Lophotrochozoa</taxon>
        <taxon>Mollusca</taxon>
        <taxon>Gastropoda</taxon>
        <taxon>Heterobranchia</taxon>
        <taxon>Euthyneura</taxon>
        <taxon>Panpulmonata</taxon>
        <taxon>Sacoglossa</taxon>
        <taxon>Placobranchoidea</taxon>
        <taxon>Plakobranchidae</taxon>
        <taxon>Plakobranchus</taxon>
    </lineage>
</organism>
<evidence type="ECO:0000313" key="2">
    <source>
        <dbReference type="Proteomes" id="UP000735302"/>
    </source>
</evidence>
<evidence type="ECO:0000313" key="1">
    <source>
        <dbReference type="EMBL" id="GFO13742.1"/>
    </source>
</evidence>